<keyword evidence="9" id="KW-0809">Transit peptide</keyword>
<evidence type="ECO:0000256" key="3">
    <source>
        <dbReference type="ARBA" id="ARBA00005232"/>
    </source>
</evidence>
<comment type="catalytic activity">
    <reaction evidence="18">
        <text>(5Z)-tetradecenoyl-CoA + (R)-carnitine = O-(5Z)-tetradecenoyl-(R)-carnitine + CoA</text>
        <dbReference type="Rhea" id="RHEA:44852"/>
        <dbReference type="ChEBI" id="CHEBI:16347"/>
        <dbReference type="ChEBI" id="CHEBI:57287"/>
        <dbReference type="ChEBI" id="CHEBI:84649"/>
        <dbReference type="ChEBI" id="CHEBI:84650"/>
    </reaction>
</comment>
<evidence type="ECO:0000259" key="29">
    <source>
        <dbReference type="Pfam" id="PF00755"/>
    </source>
</evidence>
<dbReference type="Ensembl" id="ENSOANT00000002209.3">
    <property type="protein sequence ID" value="ENSOANP00000002208.3"/>
    <property type="gene ID" value="ENSOANG00000001391.3"/>
</dbReference>
<keyword evidence="14" id="KW-0012">Acyltransferase</keyword>
<evidence type="ECO:0000256" key="23">
    <source>
        <dbReference type="ARBA" id="ARBA00048758"/>
    </source>
</evidence>
<dbReference type="Gene3D" id="1.20.1280.180">
    <property type="match status" value="1"/>
</dbReference>
<dbReference type="PANTHER" id="PTHR22589">
    <property type="entry name" value="CARNITINE O-ACYLTRANSFERASE"/>
    <property type="match status" value="1"/>
</dbReference>
<accession>F7DDF6</accession>
<dbReference type="GO" id="GO:0006635">
    <property type="term" value="P:fatty acid beta-oxidation"/>
    <property type="evidence" value="ECO:0000318"/>
    <property type="project" value="GO_Central"/>
</dbReference>
<dbReference type="InParanoid" id="F7DDF6"/>
<evidence type="ECO:0000256" key="8">
    <source>
        <dbReference type="ARBA" id="ARBA00022832"/>
    </source>
</evidence>
<evidence type="ECO:0000256" key="22">
    <source>
        <dbReference type="ARBA" id="ARBA00048565"/>
    </source>
</evidence>
<dbReference type="GO" id="GO:0005743">
    <property type="term" value="C:mitochondrial inner membrane"/>
    <property type="evidence" value="ECO:0007669"/>
    <property type="project" value="UniProtKB-SubCell"/>
</dbReference>
<organism evidence="30 31">
    <name type="scientific">Ornithorhynchus anatinus</name>
    <name type="common">Duckbill platypus</name>
    <dbReference type="NCBI Taxonomy" id="9258"/>
    <lineage>
        <taxon>Eukaryota</taxon>
        <taxon>Metazoa</taxon>
        <taxon>Chordata</taxon>
        <taxon>Craniata</taxon>
        <taxon>Vertebrata</taxon>
        <taxon>Euteleostomi</taxon>
        <taxon>Mammalia</taxon>
        <taxon>Monotremata</taxon>
        <taxon>Ornithorhynchidae</taxon>
        <taxon>Ornithorhynchus</taxon>
    </lineage>
</organism>
<protein>
    <recommendedName>
        <fullName evidence="15">Carnitine O-palmitoyltransferase 2, mitochondrial</fullName>
        <ecNumber evidence="4">2.3.1.21</ecNumber>
    </recommendedName>
    <alternativeName>
        <fullName evidence="16">Carnitine palmitoyltransferase II</fullName>
    </alternativeName>
</protein>
<evidence type="ECO:0000256" key="17">
    <source>
        <dbReference type="ARBA" id="ARBA00046213"/>
    </source>
</evidence>
<keyword evidence="11" id="KW-0443">Lipid metabolism</keyword>
<dbReference type="PANTHER" id="PTHR22589:SF51">
    <property type="entry name" value="CARNITINE O-PALMITOYLTRANSFERASE 2, MITOCHONDRIAL"/>
    <property type="match status" value="1"/>
</dbReference>
<proteinExistence type="inferred from homology"/>
<keyword evidence="8" id="KW-0276">Fatty acid metabolism</keyword>
<comment type="function">
    <text evidence="17">Involved in the intramitochondrial synthesis of acylcarnitines from accumulated acyl-CoA metabolites. Reconverts acylcarnitines back into the respective acyl-CoA esters that can then undergo beta-oxidation, an essential step for the mitochondrial uptake of long-chain fatty acids and their subsequent beta-oxidation in the mitochondrion. Active with medium (C8-C12) and long-chain (C14-C18) acyl-CoA esters.</text>
</comment>
<dbReference type="Bgee" id="ENSOANG00000001391">
    <property type="expression patterns" value="Expressed in testis and 1 other cell type or tissue"/>
</dbReference>
<evidence type="ECO:0000256" key="24">
    <source>
        <dbReference type="ARBA" id="ARBA00048764"/>
    </source>
</evidence>
<dbReference type="Gene3D" id="1.10.275.20">
    <property type="entry name" value="Choline/Carnitine o-acyltransferase"/>
    <property type="match status" value="1"/>
</dbReference>
<gene>
    <name evidence="30" type="primary">LOC100093378</name>
</gene>
<comment type="catalytic activity">
    <reaction evidence="25">
        <text>tetradecanoyl-CoA + (R)-carnitine = O-tetradecanoyl-(R)-carnitine + CoA</text>
        <dbReference type="Rhea" id="RHEA:44832"/>
        <dbReference type="ChEBI" id="CHEBI:16347"/>
        <dbReference type="ChEBI" id="CHEBI:57287"/>
        <dbReference type="ChEBI" id="CHEBI:57385"/>
        <dbReference type="ChEBI" id="CHEBI:84634"/>
    </reaction>
</comment>
<evidence type="ECO:0000256" key="13">
    <source>
        <dbReference type="ARBA" id="ARBA00023136"/>
    </source>
</evidence>
<reference evidence="30" key="2">
    <citation type="submission" date="2025-08" db="UniProtKB">
        <authorList>
            <consortium name="Ensembl"/>
        </authorList>
    </citation>
    <scope>IDENTIFICATION</scope>
    <source>
        <strain evidence="30">Glennie</strain>
    </source>
</reference>
<dbReference type="AlphaFoldDB" id="F7DDF6"/>
<evidence type="ECO:0000256" key="5">
    <source>
        <dbReference type="ARBA" id="ARBA00022448"/>
    </source>
</evidence>
<comment type="catalytic activity">
    <reaction evidence="23">
        <text>(9Z)-tetradecenoyl-CoA + (R)-carnitine = O-(9Z)-tetradecenoyl-(R)-carnitine + CoA</text>
        <dbReference type="Rhea" id="RHEA:44848"/>
        <dbReference type="ChEBI" id="CHEBI:16347"/>
        <dbReference type="ChEBI" id="CHEBI:57287"/>
        <dbReference type="ChEBI" id="CHEBI:65060"/>
        <dbReference type="ChEBI" id="CHEBI:84647"/>
    </reaction>
</comment>
<comment type="catalytic activity">
    <reaction evidence="28">
        <text>(R)-carnitine + hexadecanoyl-CoA = O-hexadecanoyl-(R)-carnitine + CoA</text>
        <dbReference type="Rhea" id="RHEA:12661"/>
        <dbReference type="ChEBI" id="CHEBI:16347"/>
        <dbReference type="ChEBI" id="CHEBI:17490"/>
        <dbReference type="ChEBI" id="CHEBI:57287"/>
        <dbReference type="ChEBI" id="CHEBI:57379"/>
        <dbReference type="EC" id="2.3.1.21"/>
    </reaction>
    <physiologicalReaction direction="right-to-left" evidence="28">
        <dbReference type="Rhea" id="RHEA:12663"/>
    </physiologicalReaction>
</comment>
<evidence type="ECO:0000256" key="28">
    <source>
        <dbReference type="ARBA" id="ARBA00049150"/>
    </source>
</evidence>
<evidence type="ECO:0000256" key="6">
    <source>
        <dbReference type="ARBA" id="ARBA00022679"/>
    </source>
</evidence>
<dbReference type="OMA" id="PAVTHEN"/>
<comment type="catalytic activity">
    <reaction evidence="20">
        <text>octanoyl-CoA + (R)-carnitine = O-octanoyl-(R)-carnitine + CoA</text>
        <dbReference type="Rhea" id="RHEA:17177"/>
        <dbReference type="ChEBI" id="CHEBI:16347"/>
        <dbReference type="ChEBI" id="CHEBI:18102"/>
        <dbReference type="ChEBI" id="CHEBI:57287"/>
        <dbReference type="ChEBI" id="CHEBI:57386"/>
    </reaction>
</comment>
<comment type="catalytic activity">
    <reaction evidence="22">
        <text>(R)-carnitine + (9Z)-octadecenoyl-CoA = O-(9Z)-octadecenoyl-(R)-carnitine + CoA</text>
        <dbReference type="Rhea" id="RHEA:44856"/>
        <dbReference type="ChEBI" id="CHEBI:16347"/>
        <dbReference type="ChEBI" id="CHEBI:57287"/>
        <dbReference type="ChEBI" id="CHEBI:57387"/>
        <dbReference type="ChEBI" id="CHEBI:84651"/>
    </reaction>
</comment>
<keyword evidence="7" id="KW-0999">Mitochondrion inner membrane</keyword>
<comment type="catalytic activity">
    <reaction evidence="27">
        <text>(R)-carnitine + octadecanoyl-CoA = O-octadecanoyl-(R)-carnitine + CoA</text>
        <dbReference type="Rhea" id="RHEA:44840"/>
        <dbReference type="ChEBI" id="CHEBI:16347"/>
        <dbReference type="ChEBI" id="CHEBI:57287"/>
        <dbReference type="ChEBI" id="CHEBI:57394"/>
        <dbReference type="ChEBI" id="CHEBI:84644"/>
    </reaction>
</comment>
<reference evidence="30" key="3">
    <citation type="submission" date="2025-09" db="UniProtKB">
        <authorList>
            <consortium name="Ensembl"/>
        </authorList>
    </citation>
    <scope>IDENTIFICATION</scope>
    <source>
        <strain evidence="30">Glennie</strain>
    </source>
</reference>
<keyword evidence="12" id="KW-0496">Mitochondrion</keyword>
<dbReference type="GeneID" id="100093378"/>
<dbReference type="InterPro" id="IPR042572">
    <property type="entry name" value="Carn_acyl_trans_N"/>
</dbReference>
<evidence type="ECO:0000256" key="26">
    <source>
        <dbReference type="ARBA" id="ARBA00048999"/>
    </source>
</evidence>
<dbReference type="FunFam" id="1.10.275.20:FF:000001">
    <property type="entry name" value="carnitine O-palmitoyltransferase 2, mitochondrial"/>
    <property type="match status" value="1"/>
</dbReference>
<dbReference type="RefSeq" id="XP_028937553.1">
    <property type="nucleotide sequence ID" value="XM_029081720.2"/>
</dbReference>
<dbReference type="OrthoDB" id="240216at2759"/>
<evidence type="ECO:0000256" key="15">
    <source>
        <dbReference type="ARBA" id="ARBA00040346"/>
    </source>
</evidence>
<evidence type="ECO:0000256" key="19">
    <source>
        <dbReference type="ARBA" id="ARBA00047449"/>
    </source>
</evidence>
<dbReference type="HOGENOM" id="CLU_013513_4_2_1"/>
<evidence type="ECO:0000256" key="25">
    <source>
        <dbReference type="ARBA" id="ARBA00048991"/>
    </source>
</evidence>
<dbReference type="Proteomes" id="UP000002279">
    <property type="component" value="Chromosome 17"/>
</dbReference>
<evidence type="ECO:0000256" key="1">
    <source>
        <dbReference type="ARBA" id="ARBA00004443"/>
    </source>
</evidence>
<dbReference type="GO" id="GO:0005739">
    <property type="term" value="C:mitochondrion"/>
    <property type="evidence" value="ECO:0000318"/>
    <property type="project" value="GO_Central"/>
</dbReference>
<comment type="catalytic activity">
    <reaction evidence="21">
        <text>dodecanoyl-CoA + (R)-carnitine = O-dodecanoyl-R-carnitine + CoA</text>
        <dbReference type="Rhea" id="RHEA:40279"/>
        <dbReference type="ChEBI" id="CHEBI:16347"/>
        <dbReference type="ChEBI" id="CHEBI:57287"/>
        <dbReference type="ChEBI" id="CHEBI:57375"/>
        <dbReference type="ChEBI" id="CHEBI:77086"/>
    </reaction>
</comment>
<keyword evidence="31" id="KW-1185">Reference proteome</keyword>
<dbReference type="Gene3D" id="3.30.559.70">
    <property type="entry name" value="Choline/Carnitine o-acyltransferase, domain 2"/>
    <property type="match status" value="1"/>
</dbReference>
<keyword evidence="10" id="KW-0007">Acetylation</keyword>
<dbReference type="SUPFAM" id="SSF52777">
    <property type="entry name" value="CoA-dependent acyltransferases"/>
    <property type="match status" value="2"/>
</dbReference>
<evidence type="ECO:0000256" key="12">
    <source>
        <dbReference type="ARBA" id="ARBA00023128"/>
    </source>
</evidence>
<dbReference type="InterPro" id="IPR039551">
    <property type="entry name" value="Cho/carn_acyl_trans"/>
</dbReference>
<evidence type="ECO:0000313" key="30">
    <source>
        <dbReference type="Ensembl" id="ENSOANP00000002208.3"/>
    </source>
</evidence>
<dbReference type="InterPro" id="IPR023213">
    <property type="entry name" value="CAT-like_dom_sf"/>
</dbReference>
<evidence type="ECO:0000256" key="10">
    <source>
        <dbReference type="ARBA" id="ARBA00022990"/>
    </source>
</evidence>
<comment type="subcellular location">
    <subcellularLocation>
        <location evidence="1">Mitochondrion inner membrane</location>
        <topology evidence="1">Peripheral membrane protein</topology>
        <orientation evidence="1">Matrix side</orientation>
    </subcellularLocation>
</comment>
<dbReference type="KEGG" id="oaa:100093378"/>
<evidence type="ECO:0000256" key="14">
    <source>
        <dbReference type="ARBA" id="ARBA00023315"/>
    </source>
</evidence>
<dbReference type="Gene3D" id="3.30.559.10">
    <property type="entry name" value="Chloramphenicol acetyltransferase-like domain"/>
    <property type="match status" value="1"/>
</dbReference>
<dbReference type="GeneTree" id="ENSGT01150000286999"/>
<evidence type="ECO:0000256" key="9">
    <source>
        <dbReference type="ARBA" id="ARBA00022946"/>
    </source>
</evidence>
<evidence type="ECO:0000313" key="31">
    <source>
        <dbReference type="Proteomes" id="UP000002279"/>
    </source>
</evidence>
<sequence>MARYLLFSLAQREIRVARVAVSTTRLQEPPGSLDSLRGFASSTCRPRNYLHKSIVNTLHYQKSLPRLPIPKLEDSVKRYLQAQKPLLSEEQFRQTEGFSRSFKTGIGKELQKMLVSQDKKNKHTSYISGVWMDTYLTLRSPLAFSTNVGLAFHQDPNPSHNNQLIRATNLTVSALRFLKTFRDGYLEPEVLHLYPEKTDTERFKKLIRWVPQALVCTAASIVNVYPMDMSQNFRLFSTTRLPKFYKDKLHTDEKARHLLVLRRGNFYVFDVLDRDGNIVKAAEIQSRLGYILADDCPIPEFPLAYLTSENRDTWAQLRQNLQASGNRSTLKKVETALFCLCLDDFPIQNPDHLSHNMLHGDGMNRWFDKSFNLILTQDGQAAVHFERSWGDATTHLRFLEYIFKDSSNSPAVIPWGQRKTEADYFLAPVKKLDFILDDSLKAGILQARARFNSLTQNLAVRLCQFQQGGKKFLKNQRVSPDAVMQLSLQMAFLGQYNATVPTTESCSTAAFKHGRTETLHVASIHTKRCAEAFIRKPFEHSVGEFQSMIADCSRHHVKLIREATAGHGFDGHLRALHRLATTKGDWLPDFFFDSSYSHLNHNILATSLLASPSLNAGVFPPAVPSGFGIAYSVEQEALQFNISCSSGQNLNEFQQNVKRCLEKIWLILEGKPIIS</sequence>
<dbReference type="EC" id="2.3.1.21" evidence="4"/>
<dbReference type="InterPro" id="IPR000542">
    <property type="entry name" value="Carn_acyl_trans"/>
</dbReference>
<evidence type="ECO:0000256" key="18">
    <source>
        <dbReference type="ARBA" id="ARBA00047431"/>
    </source>
</evidence>
<dbReference type="UniPathway" id="UPA00659"/>
<evidence type="ECO:0000256" key="2">
    <source>
        <dbReference type="ARBA" id="ARBA00005005"/>
    </source>
</evidence>
<evidence type="ECO:0000256" key="7">
    <source>
        <dbReference type="ARBA" id="ARBA00022792"/>
    </source>
</evidence>
<comment type="catalytic activity">
    <reaction evidence="24">
        <text>eicosanoyl-CoA + (R)-carnitine = O-eicosanoyl-(R)-carnitine + CoA</text>
        <dbReference type="Rhea" id="RHEA:44844"/>
        <dbReference type="ChEBI" id="CHEBI:16347"/>
        <dbReference type="ChEBI" id="CHEBI:57287"/>
        <dbReference type="ChEBI" id="CHEBI:57380"/>
        <dbReference type="ChEBI" id="CHEBI:84645"/>
    </reaction>
</comment>
<reference evidence="30 31" key="1">
    <citation type="journal article" date="2008" name="Nature">
        <title>Genome analysis of the platypus reveals unique signatures of evolution.</title>
        <authorList>
            <person name="Warren W.C."/>
            <person name="Hillier L.W."/>
            <person name="Marshall Graves J.A."/>
            <person name="Birney E."/>
            <person name="Ponting C.P."/>
            <person name="Grutzner F."/>
            <person name="Belov K."/>
            <person name="Miller W."/>
            <person name="Clarke L."/>
            <person name="Chinwalla A.T."/>
            <person name="Yang S.P."/>
            <person name="Heger A."/>
            <person name="Locke D.P."/>
            <person name="Miethke P."/>
            <person name="Waters P.D."/>
            <person name="Veyrunes F."/>
            <person name="Fulton L."/>
            <person name="Fulton B."/>
            <person name="Graves T."/>
            <person name="Wallis J."/>
            <person name="Puente X.S."/>
            <person name="Lopez-Otin C."/>
            <person name="Ordonez G.R."/>
            <person name="Eichler E.E."/>
            <person name="Chen L."/>
            <person name="Cheng Z."/>
            <person name="Deakin J.E."/>
            <person name="Alsop A."/>
            <person name="Thompson K."/>
            <person name="Kirby P."/>
            <person name="Papenfuss A.T."/>
            <person name="Wakefield M.J."/>
            <person name="Olender T."/>
            <person name="Lancet D."/>
            <person name="Huttley G.A."/>
            <person name="Smit A.F."/>
            <person name="Pask A."/>
            <person name="Temple-Smith P."/>
            <person name="Batzer M.A."/>
            <person name="Walker J.A."/>
            <person name="Konkel M.K."/>
            <person name="Harris R.S."/>
            <person name="Whittington C.M."/>
            <person name="Wong E.S."/>
            <person name="Gemmell N.J."/>
            <person name="Buschiazzo E."/>
            <person name="Vargas Jentzsch I.M."/>
            <person name="Merkel A."/>
            <person name="Schmitz J."/>
            <person name="Zemann A."/>
            <person name="Churakov G."/>
            <person name="Kriegs J.O."/>
            <person name="Brosius J."/>
            <person name="Murchison E.P."/>
            <person name="Sachidanandam R."/>
            <person name="Smith C."/>
            <person name="Hannon G.J."/>
            <person name="Tsend-Ayush E."/>
            <person name="McMillan D."/>
            <person name="Attenborough R."/>
            <person name="Rens W."/>
            <person name="Ferguson-Smith M."/>
            <person name="Lefevre C.M."/>
            <person name="Sharp J.A."/>
            <person name="Nicholas K.R."/>
            <person name="Ray D.A."/>
            <person name="Kube M."/>
            <person name="Reinhardt R."/>
            <person name="Pringle T.H."/>
            <person name="Taylor J."/>
            <person name="Jones R.C."/>
            <person name="Nixon B."/>
            <person name="Dacheux J.L."/>
            <person name="Niwa H."/>
            <person name="Sekita Y."/>
            <person name="Huang X."/>
            <person name="Stark A."/>
            <person name="Kheradpour P."/>
            <person name="Kellis M."/>
            <person name="Flicek P."/>
            <person name="Chen Y."/>
            <person name="Webber C."/>
            <person name="Hardison R."/>
            <person name="Nelson J."/>
            <person name="Hallsworth-Pepin K."/>
            <person name="Delehaunty K."/>
            <person name="Markovic C."/>
            <person name="Minx P."/>
            <person name="Feng Y."/>
            <person name="Kremitzki C."/>
            <person name="Mitreva M."/>
            <person name="Glasscock J."/>
            <person name="Wylie T."/>
            <person name="Wohldmann P."/>
            <person name="Thiru P."/>
            <person name="Nhan M.N."/>
            <person name="Pohl C.S."/>
            <person name="Smith S.M."/>
            <person name="Hou S."/>
            <person name="Nefedov M."/>
            <person name="de Jong P.J."/>
            <person name="Renfree M.B."/>
            <person name="Mardis E.R."/>
            <person name="Wilson R.K."/>
        </authorList>
    </citation>
    <scope>NUCLEOTIDE SEQUENCE [LARGE SCALE GENOMIC DNA]</scope>
    <source>
        <strain evidence="30 31">Glennie</strain>
    </source>
</reference>
<dbReference type="InterPro" id="IPR042231">
    <property type="entry name" value="Cho/carn_acyl_trans_2"/>
</dbReference>
<comment type="catalytic activity">
    <reaction evidence="26">
        <text>4,8-dimethylnonanoyl-CoA + (R)-carnitine = O-4,8-dimethylnonanoyl-(R)-carnitine + CoA</text>
        <dbReference type="Rhea" id="RHEA:44860"/>
        <dbReference type="ChEBI" id="CHEBI:16347"/>
        <dbReference type="ChEBI" id="CHEBI:57287"/>
        <dbReference type="ChEBI" id="CHEBI:77061"/>
        <dbReference type="ChEBI" id="CHEBI:84654"/>
    </reaction>
</comment>
<dbReference type="PROSITE" id="PS00439">
    <property type="entry name" value="ACYLTRANSF_C_1"/>
    <property type="match status" value="1"/>
</dbReference>
<comment type="pathway">
    <text evidence="2">Lipid metabolism; fatty acid beta-oxidation.</text>
</comment>
<keyword evidence="6" id="KW-0808">Transferase</keyword>
<dbReference type="Pfam" id="PF00755">
    <property type="entry name" value="Carn_acyltransf"/>
    <property type="match status" value="1"/>
</dbReference>
<evidence type="ECO:0000256" key="27">
    <source>
        <dbReference type="ARBA" id="ARBA00049066"/>
    </source>
</evidence>
<dbReference type="STRING" id="9258.ENSOANP00000002208"/>
<comment type="catalytic activity">
    <reaction evidence="19">
        <text>decanoyl-CoA + (R)-carnitine = O-decanoyl-(R)-carnitine + CoA</text>
        <dbReference type="Rhea" id="RHEA:44828"/>
        <dbReference type="ChEBI" id="CHEBI:16347"/>
        <dbReference type="ChEBI" id="CHEBI:28717"/>
        <dbReference type="ChEBI" id="CHEBI:57287"/>
        <dbReference type="ChEBI" id="CHEBI:61430"/>
    </reaction>
</comment>
<evidence type="ECO:0000256" key="21">
    <source>
        <dbReference type="ARBA" id="ARBA00047819"/>
    </source>
</evidence>
<dbReference type="GO" id="GO:0004095">
    <property type="term" value="F:carnitine O-palmitoyltransferase activity"/>
    <property type="evidence" value="ECO:0000318"/>
    <property type="project" value="GO_Central"/>
</dbReference>
<comment type="similarity">
    <text evidence="3">Belongs to the carnitine/choline acetyltransferase family.</text>
</comment>
<name>F7DDF6_ORNAN</name>
<dbReference type="eggNOG" id="KOG3719">
    <property type="taxonomic scope" value="Eukaryota"/>
</dbReference>
<keyword evidence="13" id="KW-0472">Membrane</keyword>
<feature type="domain" description="Choline/carnitine acyltransferase" evidence="29">
    <location>
        <begin position="67"/>
        <end position="658"/>
    </location>
</feature>
<keyword evidence="5" id="KW-0813">Transport</keyword>
<evidence type="ECO:0000256" key="20">
    <source>
        <dbReference type="ARBA" id="ARBA00047809"/>
    </source>
</evidence>
<evidence type="ECO:0000256" key="4">
    <source>
        <dbReference type="ARBA" id="ARBA00013243"/>
    </source>
</evidence>
<evidence type="ECO:0000256" key="16">
    <source>
        <dbReference type="ARBA" id="ARBA00042919"/>
    </source>
</evidence>
<evidence type="ECO:0000256" key="11">
    <source>
        <dbReference type="ARBA" id="ARBA00023098"/>
    </source>
</evidence>